<sequence>MVTLRVTNFGGEDSYFPTAFGKYHYWQAYLYYDIGCSNQYQIGRGDRLALGE</sequence>
<evidence type="ECO:0000313" key="1">
    <source>
        <dbReference type="EMBL" id="CAG8518648.1"/>
    </source>
</evidence>
<reference evidence="1" key="1">
    <citation type="submission" date="2021-06" db="EMBL/GenBank/DDBJ databases">
        <authorList>
            <person name="Kallberg Y."/>
            <person name="Tangrot J."/>
            <person name="Rosling A."/>
        </authorList>
    </citation>
    <scope>NUCLEOTIDE SEQUENCE</scope>
    <source>
        <strain evidence="1">BR232B</strain>
    </source>
</reference>
<feature type="non-terminal residue" evidence="1">
    <location>
        <position position="52"/>
    </location>
</feature>
<dbReference type="Proteomes" id="UP000789739">
    <property type="component" value="Unassembled WGS sequence"/>
</dbReference>
<dbReference type="EMBL" id="CAJVPI010000319">
    <property type="protein sequence ID" value="CAG8518648.1"/>
    <property type="molecule type" value="Genomic_DNA"/>
</dbReference>
<accession>A0A9N9A5K7</accession>
<evidence type="ECO:0000313" key="2">
    <source>
        <dbReference type="Proteomes" id="UP000789739"/>
    </source>
</evidence>
<gene>
    <name evidence="1" type="ORF">PBRASI_LOCUS3506</name>
</gene>
<keyword evidence="2" id="KW-1185">Reference proteome</keyword>
<name>A0A9N9A5K7_9GLOM</name>
<protein>
    <submittedName>
        <fullName evidence="1">6995_t:CDS:1</fullName>
    </submittedName>
</protein>
<dbReference type="AlphaFoldDB" id="A0A9N9A5K7"/>
<comment type="caution">
    <text evidence="1">The sequence shown here is derived from an EMBL/GenBank/DDBJ whole genome shotgun (WGS) entry which is preliminary data.</text>
</comment>
<proteinExistence type="predicted"/>
<organism evidence="1 2">
    <name type="scientific">Paraglomus brasilianum</name>
    <dbReference type="NCBI Taxonomy" id="144538"/>
    <lineage>
        <taxon>Eukaryota</taxon>
        <taxon>Fungi</taxon>
        <taxon>Fungi incertae sedis</taxon>
        <taxon>Mucoromycota</taxon>
        <taxon>Glomeromycotina</taxon>
        <taxon>Glomeromycetes</taxon>
        <taxon>Paraglomerales</taxon>
        <taxon>Paraglomeraceae</taxon>
        <taxon>Paraglomus</taxon>
    </lineage>
</organism>